<dbReference type="RefSeq" id="WP_005013155.1">
    <property type="nucleotide sequence ID" value="NZ_JFZZ01000070.1"/>
</dbReference>
<dbReference type="InterPro" id="IPR029066">
    <property type="entry name" value="PLP-binding_barrel"/>
</dbReference>
<evidence type="ECO:0000313" key="4">
    <source>
        <dbReference type="EMBL" id="KAK90786.1"/>
    </source>
</evidence>
<dbReference type="PANTHER" id="PTHR28004:SF2">
    <property type="entry name" value="D-SERINE DEHYDRATASE"/>
    <property type="match status" value="1"/>
</dbReference>
<dbReference type="PANTHER" id="PTHR28004">
    <property type="entry name" value="ZGC:162816-RELATED"/>
    <property type="match status" value="1"/>
</dbReference>
<dbReference type="CDD" id="cd06661">
    <property type="entry name" value="GGCT_like"/>
    <property type="match status" value="1"/>
</dbReference>
<dbReference type="Proteomes" id="UP000026682">
    <property type="component" value="Unassembled WGS sequence"/>
</dbReference>
<dbReference type="SUPFAM" id="SSF51419">
    <property type="entry name" value="PLP-binding barrel"/>
    <property type="match status" value="1"/>
</dbReference>
<dbReference type="Gene3D" id="3.10.490.10">
    <property type="entry name" value="Gamma-glutamyl cyclotransferase-like"/>
    <property type="match status" value="1"/>
</dbReference>
<dbReference type="AlphaFoldDB" id="A0A158M5Z5"/>
<sequence length="514" mass="55273">MSINVFVYGTLRSGEINDLNHVAARHGLPQPRALGQGRVPGYLVDFGDWPGLVPVADGRWVMGDIYQIDPQLLPLLDHIEDVGAPGGSCFMRTEIAVQTTQGPIRCQYYPVDPAHLQDAPGITDDDWVSYRAARQAAAVDALETPALLLDIDRLHANTAMMRARAAALGVTLRPHVKTAKCIEVALAAGDGRTGPITVSTLKEADQFFAAGFTDILYAVGITPNKLDHVGRLRRAGCDLKIILDNRIAAEAVCEARSRLGLDLPCLLEIDCDGHRSGLKPDDPELLIIADILRVGGVTLAGVLTHAGESYNCRSREAIVALAEQERAACVHAAQRLRAQGHACPIVSVGSTPTARYAHKLDGVTELRAGVYMFFDLVMAGIGACTIDEIALSVLVTVLGHQPDRGWIITDGGWMAMSRDRGTARQPVDQGYGLVCDRLGRPISGLRMSDANQEHGVLSIEQGAVADLVAAYPVGTLLRILSNHACATGAQHPRYHLVRQGGDRIEGIWARFAGW</sequence>
<comment type="caution">
    <text evidence="4">The sequence shown here is derived from an EMBL/GenBank/DDBJ whole genome shotgun (WGS) entry which is preliminary data.</text>
</comment>
<dbReference type="GeneID" id="93120457"/>
<evidence type="ECO:0000313" key="5">
    <source>
        <dbReference type="Proteomes" id="UP000026682"/>
    </source>
</evidence>
<dbReference type="InterPro" id="IPR026956">
    <property type="entry name" value="D-ser_dehydrat-like_dom"/>
</dbReference>
<evidence type="ECO:0000259" key="3">
    <source>
        <dbReference type="SMART" id="SM01119"/>
    </source>
</evidence>
<dbReference type="InterPro" id="IPR042208">
    <property type="entry name" value="D-ser_dehydrat-like_sf"/>
</dbReference>
<evidence type="ECO:0000256" key="1">
    <source>
        <dbReference type="ARBA" id="ARBA00005323"/>
    </source>
</evidence>
<dbReference type="STRING" id="35814.BBB42_06830"/>
<name>A0A158M5Z5_9BORD</name>
<protein>
    <submittedName>
        <fullName evidence="4">AIG2-like family protein</fullName>
    </submittedName>
</protein>
<dbReference type="PATRIC" id="fig|1331206.3.peg.1907"/>
<dbReference type="GO" id="GO:0008721">
    <property type="term" value="F:D-serine ammonia-lyase activity"/>
    <property type="evidence" value="ECO:0007669"/>
    <property type="project" value="TreeGrafter"/>
</dbReference>
<keyword evidence="2" id="KW-0456">Lyase</keyword>
<dbReference type="Pfam" id="PF14031">
    <property type="entry name" value="D-ser_dehydrat"/>
    <property type="match status" value="1"/>
</dbReference>
<feature type="domain" description="D-serine dehydratase-like" evidence="3">
    <location>
        <begin position="390"/>
        <end position="498"/>
    </location>
</feature>
<gene>
    <name evidence="4" type="ORF">L497_0705</name>
</gene>
<dbReference type="Gene3D" id="3.20.20.10">
    <property type="entry name" value="Alanine racemase"/>
    <property type="match status" value="1"/>
</dbReference>
<dbReference type="Pfam" id="PF01168">
    <property type="entry name" value="Ala_racemase_N"/>
    <property type="match status" value="1"/>
</dbReference>
<comment type="similarity">
    <text evidence="1">Belongs to the DSD1 family.</text>
</comment>
<evidence type="ECO:0000256" key="2">
    <source>
        <dbReference type="ARBA" id="ARBA00023239"/>
    </source>
</evidence>
<accession>A0A158M5Z5</accession>
<reference evidence="4 5" key="1">
    <citation type="submission" date="2014-03" db="EMBL/GenBank/DDBJ databases">
        <title>Genome sequence of Bordetella holmseii.</title>
        <authorList>
            <person name="Harvill E."/>
            <person name="Goodfield L.L."/>
            <person name="Ivanov Y."/>
            <person name="Meyer J.A."/>
            <person name="Newth C."/>
            <person name="Cassiday P."/>
            <person name="Tondella M.L."/>
            <person name="Liao P."/>
            <person name="Zimmerman J."/>
            <person name="Meert K."/>
            <person name="Wessel D."/>
            <person name="Berger J."/>
            <person name="Dean J.M."/>
            <person name="Holubkov R."/>
            <person name="Burr J."/>
            <person name="Liu T."/>
            <person name="Brinkac L.M."/>
            <person name="Sanka R."/>
            <person name="Kim M."/>
            <person name="Losada L."/>
        </authorList>
    </citation>
    <scope>NUCLEOTIDE SEQUENCE [LARGE SCALE GENOMIC DNA]</scope>
    <source>
        <strain evidence="4 5">CDC-H585-BH</strain>
    </source>
</reference>
<dbReference type="InterPro" id="IPR013024">
    <property type="entry name" value="GGCT-like"/>
</dbReference>
<dbReference type="GO" id="GO:0036088">
    <property type="term" value="P:D-serine catabolic process"/>
    <property type="evidence" value="ECO:0007669"/>
    <property type="project" value="TreeGrafter"/>
</dbReference>
<dbReference type="EMBL" id="JFZZ01000070">
    <property type="protein sequence ID" value="KAK90786.1"/>
    <property type="molecule type" value="Genomic_DNA"/>
</dbReference>
<dbReference type="InterPro" id="IPR051466">
    <property type="entry name" value="D-amino_acid_metab_enzyme"/>
</dbReference>
<proteinExistence type="inferred from homology"/>
<dbReference type="SMART" id="SM01119">
    <property type="entry name" value="D-ser_dehydrat"/>
    <property type="match status" value="1"/>
</dbReference>
<dbReference type="InterPro" id="IPR001608">
    <property type="entry name" value="Ala_racemase_N"/>
</dbReference>
<dbReference type="InterPro" id="IPR036568">
    <property type="entry name" value="GGCT-like_sf"/>
</dbReference>
<dbReference type="SUPFAM" id="SSF110857">
    <property type="entry name" value="Gamma-glutamyl cyclotransferase-like"/>
    <property type="match status" value="1"/>
</dbReference>
<organism evidence="4 5">
    <name type="scientific">Bordetella holmesii CDC-H585-BH</name>
    <dbReference type="NCBI Taxonomy" id="1331206"/>
    <lineage>
        <taxon>Bacteria</taxon>
        <taxon>Pseudomonadati</taxon>
        <taxon>Pseudomonadota</taxon>
        <taxon>Betaproteobacteria</taxon>
        <taxon>Burkholderiales</taxon>
        <taxon>Alcaligenaceae</taxon>
        <taxon>Bordetella</taxon>
    </lineage>
</organism>
<dbReference type="Pfam" id="PF06094">
    <property type="entry name" value="GGACT"/>
    <property type="match status" value="1"/>
</dbReference>
<dbReference type="Gene3D" id="2.40.37.20">
    <property type="entry name" value="D-serine dehydratase-like domain"/>
    <property type="match status" value="1"/>
</dbReference>
<dbReference type="InterPro" id="IPR009288">
    <property type="entry name" value="AIG2-like_dom"/>
</dbReference>